<reference evidence="1" key="1">
    <citation type="submission" date="2009-10" db="EMBL/GenBank/DDBJ databases">
        <title>Diversity of trophic interactions inside an arsenic-rich microbial ecosystem.</title>
        <authorList>
            <person name="Bertin P.N."/>
            <person name="Heinrich-Salmeron A."/>
            <person name="Pelletier E."/>
            <person name="Goulhen-Chollet F."/>
            <person name="Arsene-Ploetze F."/>
            <person name="Gallien S."/>
            <person name="Calteau A."/>
            <person name="Vallenet D."/>
            <person name="Casiot C."/>
            <person name="Chane-Woon-Ming B."/>
            <person name="Giloteaux L."/>
            <person name="Barakat M."/>
            <person name="Bonnefoy V."/>
            <person name="Bruneel O."/>
            <person name="Chandler M."/>
            <person name="Cleiss J."/>
            <person name="Duran R."/>
            <person name="Elbaz-Poulichet F."/>
            <person name="Fonknechten N."/>
            <person name="Lauga B."/>
            <person name="Mornico D."/>
            <person name="Ortet P."/>
            <person name="Schaeffer C."/>
            <person name="Siguier P."/>
            <person name="Alexander Thil Smith A."/>
            <person name="Van Dorsselaer A."/>
            <person name="Weissenbach J."/>
            <person name="Medigue C."/>
            <person name="Le Paslier D."/>
        </authorList>
    </citation>
    <scope>NUCLEOTIDE SEQUENCE</scope>
</reference>
<evidence type="ECO:0000313" key="1">
    <source>
        <dbReference type="EMBL" id="CBI04893.1"/>
    </source>
</evidence>
<proteinExistence type="predicted"/>
<dbReference type="AlphaFoldDB" id="E6QCG7"/>
<gene>
    <name evidence="1" type="ORF">CARN5_1631</name>
</gene>
<comment type="caution">
    <text evidence="1">The sequence shown here is derived from an EMBL/GenBank/DDBJ whole genome shotgun (WGS) entry which is preliminary data.</text>
</comment>
<accession>E6QCG7</accession>
<sequence>MNRIVKNQHNYSKRIFCYPFA</sequence>
<protein>
    <submittedName>
        <fullName evidence="1">Uncharacterized protein</fullName>
    </submittedName>
</protein>
<organism evidence="1">
    <name type="scientific">mine drainage metagenome</name>
    <dbReference type="NCBI Taxonomy" id="410659"/>
    <lineage>
        <taxon>unclassified sequences</taxon>
        <taxon>metagenomes</taxon>
        <taxon>ecological metagenomes</taxon>
    </lineage>
</organism>
<dbReference type="EMBL" id="CABP01000088">
    <property type="protein sequence ID" value="CBI04893.1"/>
    <property type="molecule type" value="Genomic_DNA"/>
</dbReference>
<name>E6QCG7_9ZZZZ</name>